<dbReference type="Proteomes" id="UP000593892">
    <property type="component" value="Chromosome"/>
</dbReference>
<dbReference type="Pfam" id="PF05402">
    <property type="entry name" value="PqqD"/>
    <property type="match status" value="1"/>
</dbReference>
<keyword evidence="2" id="KW-1185">Reference proteome</keyword>
<name>A0A7S7SJ06_PALFE</name>
<dbReference type="InterPro" id="IPR008792">
    <property type="entry name" value="PQQD"/>
</dbReference>
<protein>
    <submittedName>
        <fullName evidence="1">PqqD family protein</fullName>
    </submittedName>
</protein>
<dbReference type="EMBL" id="CP063849">
    <property type="protein sequence ID" value="QOY87562.1"/>
    <property type="molecule type" value="Genomic_DNA"/>
</dbReference>
<accession>A0A7S7SJ06</accession>
<dbReference type="RefSeq" id="WP_194449229.1">
    <property type="nucleotide sequence ID" value="NZ_CP063849.1"/>
</dbReference>
<evidence type="ECO:0000313" key="1">
    <source>
        <dbReference type="EMBL" id="QOY87562.1"/>
    </source>
</evidence>
<dbReference type="AlphaFoldDB" id="A0A7S7SJ06"/>
<proteinExistence type="predicted"/>
<dbReference type="InterPro" id="IPR041881">
    <property type="entry name" value="PqqD_sf"/>
</dbReference>
<reference evidence="1 2" key="1">
    <citation type="submission" date="2020-10" db="EMBL/GenBank/DDBJ databases">
        <title>Complete genome sequence of Paludibaculum fermentans P105T, a facultatively anaerobic acidobacterium capable of dissimilatory Fe(III) reduction.</title>
        <authorList>
            <person name="Dedysh S.N."/>
            <person name="Beletsky A.V."/>
            <person name="Kulichevskaya I.S."/>
            <person name="Mardanov A.V."/>
            <person name="Ravin N.V."/>
        </authorList>
    </citation>
    <scope>NUCLEOTIDE SEQUENCE [LARGE SCALE GENOMIC DNA]</scope>
    <source>
        <strain evidence="1 2">P105</strain>
    </source>
</reference>
<evidence type="ECO:0000313" key="2">
    <source>
        <dbReference type="Proteomes" id="UP000593892"/>
    </source>
</evidence>
<dbReference type="KEGG" id="pfer:IRI77_33215"/>
<dbReference type="Gene3D" id="1.10.10.1150">
    <property type="entry name" value="Coenzyme PQQ synthesis protein D (PqqD)"/>
    <property type="match status" value="1"/>
</dbReference>
<sequence>MNLVFECNSPDVVFENFGDEVILLNLQSGRYYSLDPVGMFFWELLTQGVSQPEICDRITQQYAGTSGISADLDGLLAEFQAEELIRPAAAATPLAKATPPKTTLPPAYAPPVLAKFDDVAEMLLLDPVHDVTDAGWPHPAPPVDKAKGA</sequence>
<organism evidence="1 2">
    <name type="scientific">Paludibaculum fermentans</name>
    <dbReference type="NCBI Taxonomy" id="1473598"/>
    <lineage>
        <taxon>Bacteria</taxon>
        <taxon>Pseudomonadati</taxon>
        <taxon>Acidobacteriota</taxon>
        <taxon>Terriglobia</taxon>
        <taxon>Bryobacterales</taxon>
        <taxon>Bryobacteraceae</taxon>
        <taxon>Paludibaculum</taxon>
    </lineage>
</organism>
<gene>
    <name evidence="1" type="ORF">IRI77_33215</name>
</gene>